<proteinExistence type="predicted"/>
<protein>
    <recommendedName>
        <fullName evidence="3">DUF3558 domain-containing protein</fullName>
    </recommendedName>
</protein>
<organism evidence="1 2">
    <name type="scientific">Nocardia goodfellowii</name>
    <dbReference type="NCBI Taxonomy" id="882446"/>
    <lineage>
        <taxon>Bacteria</taxon>
        <taxon>Bacillati</taxon>
        <taxon>Actinomycetota</taxon>
        <taxon>Actinomycetes</taxon>
        <taxon>Mycobacteriales</taxon>
        <taxon>Nocardiaceae</taxon>
        <taxon>Nocardia</taxon>
    </lineage>
</organism>
<evidence type="ECO:0008006" key="3">
    <source>
        <dbReference type="Google" id="ProtNLM"/>
    </source>
</evidence>
<sequence>MIIGVAVGLGVVLLIVVAIVRIGGSASSPSAAGDYTLAGLRDGCDVVDPSPLEQWAVVRSGIDQTDSPPSTSHGGHFRCTIRNQDHNVAEVRVQASINAPGGEPSYFENKNSRKQFLGTGGVMTDVSGVGEQAFETVDAVDCFMQFAGGCLTYELGLLDSNLSLLVRVKIELGTEGDRIDKDAVAGATRMIAQQVMGELRR</sequence>
<evidence type="ECO:0000313" key="1">
    <source>
        <dbReference type="EMBL" id="MBP2193334.1"/>
    </source>
</evidence>
<comment type="caution">
    <text evidence="1">The sequence shown here is derived from an EMBL/GenBank/DDBJ whole genome shotgun (WGS) entry which is preliminary data.</text>
</comment>
<evidence type="ECO:0000313" key="2">
    <source>
        <dbReference type="Proteomes" id="UP001519325"/>
    </source>
</evidence>
<dbReference type="RefSeq" id="WP_209896609.1">
    <property type="nucleotide sequence ID" value="NZ_JAGGMR010000001.1"/>
</dbReference>
<dbReference type="Proteomes" id="UP001519325">
    <property type="component" value="Unassembled WGS sequence"/>
</dbReference>
<name>A0ABS4QNP9_9NOCA</name>
<accession>A0ABS4QNP9</accession>
<gene>
    <name evidence="1" type="ORF">BJ987_006235</name>
</gene>
<dbReference type="EMBL" id="JAGGMR010000001">
    <property type="protein sequence ID" value="MBP2193334.1"/>
    <property type="molecule type" value="Genomic_DNA"/>
</dbReference>
<keyword evidence="2" id="KW-1185">Reference proteome</keyword>
<reference evidence="1 2" key="1">
    <citation type="submission" date="2021-03" db="EMBL/GenBank/DDBJ databases">
        <title>Sequencing the genomes of 1000 actinobacteria strains.</title>
        <authorList>
            <person name="Klenk H.-P."/>
        </authorList>
    </citation>
    <scope>NUCLEOTIDE SEQUENCE [LARGE SCALE GENOMIC DNA]</scope>
    <source>
        <strain evidence="1 2">DSM 45516</strain>
    </source>
</reference>